<comment type="caution">
    <text evidence="5">The sequence shown here is derived from an EMBL/GenBank/DDBJ whole genome shotgun (WGS) entry which is preliminary data.</text>
</comment>
<dbReference type="InterPro" id="IPR003439">
    <property type="entry name" value="ABC_transporter-like_ATP-bd"/>
</dbReference>
<dbReference type="SUPFAM" id="SSF52540">
    <property type="entry name" value="P-loop containing nucleoside triphosphate hydrolases"/>
    <property type="match status" value="1"/>
</dbReference>
<keyword evidence="1" id="KW-0813">Transport</keyword>
<keyword evidence="2" id="KW-0547">Nucleotide-binding</keyword>
<keyword evidence="6" id="KW-1185">Reference proteome</keyword>
<feature type="domain" description="ABC transporter" evidence="4">
    <location>
        <begin position="7"/>
        <end position="249"/>
    </location>
</feature>
<dbReference type="NCBIfam" id="TIGR01727">
    <property type="entry name" value="oligo_HPY"/>
    <property type="match status" value="1"/>
</dbReference>
<proteinExistence type="predicted"/>
<name>A0ABW1FXY3_9ACTN</name>
<gene>
    <name evidence="5" type="ORF">ACFP3V_09120</name>
</gene>
<dbReference type="InterPro" id="IPR050319">
    <property type="entry name" value="ABC_transp_ATP-bind"/>
</dbReference>
<dbReference type="InterPro" id="IPR003593">
    <property type="entry name" value="AAA+_ATPase"/>
</dbReference>
<evidence type="ECO:0000313" key="5">
    <source>
        <dbReference type="EMBL" id="MFC5907380.1"/>
    </source>
</evidence>
<keyword evidence="3 5" id="KW-0067">ATP-binding</keyword>
<organism evidence="5 6">
    <name type="scientific">Streptacidiphilus monticola</name>
    <dbReference type="NCBI Taxonomy" id="2161674"/>
    <lineage>
        <taxon>Bacteria</taxon>
        <taxon>Bacillati</taxon>
        <taxon>Actinomycetota</taxon>
        <taxon>Actinomycetes</taxon>
        <taxon>Kitasatosporales</taxon>
        <taxon>Streptomycetaceae</taxon>
        <taxon>Streptacidiphilus</taxon>
    </lineage>
</organism>
<sequence length="313" mass="33904">MSTEPALEVRNLTVDYPGRGGRPFRAVDALSLSLRAGDTLALVGESGSGKSTVVRALSRLVRHTAGSVRLEGREKVSGEEYRRAVQMVFQDPFASLNPAHTVDHHLRRPLLATHRARRGGEADAAVAQLLESVNLVPAGDVARKRPHELSGGQRQRVAIARALATEPRVLLADEPVSMLDVSIRLEILNLLDRARRQRQLALLYVTHDLATARHFSDEVMVMYRGRVVEHGPSDDVILTPRHPYTQLLAAAARGRSGGAVAPSTARGAQPPRDEGCAFRGRCPLATAACARPVRVQQVGPGHTVRCVQVANAR</sequence>
<dbReference type="InterPro" id="IPR013563">
    <property type="entry name" value="Oligopep_ABC_C"/>
</dbReference>
<protein>
    <submittedName>
        <fullName evidence="5">ABC transporter ATP-binding protein</fullName>
    </submittedName>
</protein>
<dbReference type="SMART" id="SM00382">
    <property type="entry name" value="AAA"/>
    <property type="match status" value="1"/>
</dbReference>
<dbReference type="InterPro" id="IPR017871">
    <property type="entry name" value="ABC_transporter-like_CS"/>
</dbReference>
<evidence type="ECO:0000256" key="3">
    <source>
        <dbReference type="ARBA" id="ARBA00022840"/>
    </source>
</evidence>
<accession>A0ABW1FXY3</accession>
<dbReference type="Pfam" id="PF08352">
    <property type="entry name" value="oligo_HPY"/>
    <property type="match status" value="1"/>
</dbReference>
<dbReference type="PROSITE" id="PS00211">
    <property type="entry name" value="ABC_TRANSPORTER_1"/>
    <property type="match status" value="1"/>
</dbReference>
<dbReference type="InterPro" id="IPR027417">
    <property type="entry name" value="P-loop_NTPase"/>
</dbReference>
<dbReference type="Pfam" id="PF00005">
    <property type="entry name" value="ABC_tran"/>
    <property type="match status" value="1"/>
</dbReference>
<reference evidence="6" key="1">
    <citation type="journal article" date="2019" name="Int. J. Syst. Evol. Microbiol.">
        <title>The Global Catalogue of Microorganisms (GCM) 10K type strain sequencing project: providing services to taxonomists for standard genome sequencing and annotation.</title>
        <authorList>
            <consortium name="The Broad Institute Genomics Platform"/>
            <consortium name="The Broad Institute Genome Sequencing Center for Infectious Disease"/>
            <person name="Wu L."/>
            <person name="Ma J."/>
        </authorList>
    </citation>
    <scope>NUCLEOTIDE SEQUENCE [LARGE SCALE GENOMIC DNA]</scope>
    <source>
        <strain evidence="6">JCM 4816</strain>
    </source>
</reference>
<dbReference type="Proteomes" id="UP001596174">
    <property type="component" value="Unassembled WGS sequence"/>
</dbReference>
<evidence type="ECO:0000256" key="1">
    <source>
        <dbReference type="ARBA" id="ARBA00022448"/>
    </source>
</evidence>
<dbReference type="CDD" id="cd03257">
    <property type="entry name" value="ABC_NikE_OppD_transporters"/>
    <property type="match status" value="1"/>
</dbReference>
<evidence type="ECO:0000259" key="4">
    <source>
        <dbReference type="PROSITE" id="PS50893"/>
    </source>
</evidence>
<dbReference type="PROSITE" id="PS50893">
    <property type="entry name" value="ABC_TRANSPORTER_2"/>
    <property type="match status" value="1"/>
</dbReference>
<dbReference type="EMBL" id="JBHSQJ010000032">
    <property type="protein sequence ID" value="MFC5907380.1"/>
    <property type="molecule type" value="Genomic_DNA"/>
</dbReference>
<evidence type="ECO:0000313" key="6">
    <source>
        <dbReference type="Proteomes" id="UP001596174"/>
    </source>
</evidence>
<dbReference type="RefSeq" id="WP_380581746.1">
    <property type="nucleotide sequence ID" value="NZ_JBHSQJ010000032.1"/>
</dbReference>
<dbReference type="Gene3D" id="3.40.50.300">
    <property type="entry name" value="P-loop containing nucleotide triphosphate hydrolases"/>
    <property type="match status" value="1"/>
</dbReference>
<dbReference type="PANTHER" id="PTHR43776">
    <property type="entry name" value="TRANSPORT ATP-BINDING PROTEIN"/>
    <property type="match status" value="1"/>
</dbReference>
<dbReference type="GO" id="GO:0005524">
    <property type="term" value="F:ATP binding"/>
    <property type="evidence" value="ECO:0007669"/>
    <property type="project" value="UniProtKB-KW"/>
</dbReference>
<dbReference type="PANTHER" id="PTHR43776:SF8">
    <property type="entry name" value="ABC TRANSPORTER, ATP-BINDING PROTEIN"/>
    <property type="match status" value="1"/>
</dbReference>
<evidence type="ECO:0000256" key="2">
    <source>
        <dbReference type="ARBA" id="ARBA00022741"/>
    </source>
</evidence>